<feature type="compositionally biased region" description="Basic and acidic residues" evidence="1">
    <location>
        <begin position="104"/>
        <end position="126"/>
    </location>
</feature>
<sequence length="126" mass="13743">MEAGQKSGGGELVCNSTDSRLDWPTVRFSLSFIYTPLALASSSGSITSLSEALADDGSVLISDDTRPPLSLHGNAVESRRSFSWNQRNENRAIGQPMGNGRPARQRDSVRSTDDDGKEEMKMHSKR</sequence>
<comment type="caution">
    <text evidence="2">The sequence shown here is derived from an EMBL/GenBank/DDBJ whole genome shotgun (WGS) entry which is preliminary data.</text>
</comment>
<proteinExistence type="predicted"/>
<dbReference type="Proteomes" id="UP001234178">
    <property type="component" value="Unassembled WGS sequence"/>
</dbReference>
<feature type="region of interest" description="Disordered" evidence="1">
    <location>
        <begin position="59"/>
        <end position="126"/>
    </location>
</feature>
<dbReference type="EMBL" id="JAOYFB010000039">
    <property type="protein sequence ID" value="KAK4029883.1"/>
    <property type="molecule type" value="Genomic_DNA"/>
</dbReference>
<protein>
    <submittedName>
        <fullName evidence="2">Uncharacterized protein</fullName>
    </submittedName>
</protein>
<evidence type="ECO:0000313" key="3">
    <source>
        <dbReference type="Proteomes" id="UP001234178"/>
    </source>
</evidence>
<evidence type="ECO:0000313" key="2">
    <source>
        <dbReference type="EMBL" id="KAK4029883.1"/>
    </source>
</evidence>
<accession>A0ABR0AXM3</accession>
<keyword evidence="3" id="KW-1185">Reference proteome</keyword>
<gene>
    <name evidence="2" type="ORF">OUZ56_022841</name>
</gene>
<name>A0ABR0AXM3_9CRUS</name>
<evidence type="ECO:0000256" key="1">
    <source>
        <dbReference type="SAM" id="MobiDB-lite"/>
    </source>
</evidence>
<organism evidence="2 3">
    <name type="scientific">Daphnia magna</name>
    <dbReference type="NCBI Taxonomy" id="35525"/>
    <lineage>
        <taxon>Eukaryota</taxon>
        <taxon>Metazoa</taxon>
        <taxon>Ecdysozoa</taxon>
        <taxon>Arthropoda</taxon>
        <taxon>Crustacea</taxon>
        <taxon>Branchiopoda</taxon>
        <taxon>Diplostraca</taxon>
        <taxon>Cladocera</taxon>
        <taxon>Anomopoda</taxon>
        <taxon>Daphniidae</taxon>
        <taxon>Daphnia</taxon>
    </lineage>
</organism>
<reference evidence="2 3" key="1">
    <citation type="journal article" date="2023" name="Nucleic Acids Res.">
        <title>The hologenome of Daphnia magna reveals possible DNA methylation and microbiome-mediated evolution of the host genome.</title>
        <authorList>
            <person name="Chaturvedi A."/>
            <person name="Li X."/>
            <person name="Dhandapani V."/>
            <person name="Marshall H."/>
            <person name="Kissane S."/>
            <person name="Cuenca-Cambronero M."/>
            <person name="Asole G."/>
            <person name="Calvet F."/>
            <person name="Ruiz-Romero M."/>
            <person name="Marangio P."/>
            <person name="Guigo R."/>
            <person name="Rago D."/>
            <person name="Mirbahai L."/>
            <person name="Eastwood N."/>
            <person name="Colbourne J.K."/>
            <person name="Zhou J."/>
            <person name="Mallon E."/>
            <person name="Orsini L."/>
        </authorList>
    </citation>
    <scope>NUCLEOTIDE SEQUENCE [LARGE SCALE GENOMIC DNA]</scope>
    <source>
        <strain evidence="2">LRV0_1</strain>
    </source>
</reference>